<dbReference type="VEuPathDB" id="VectorBase:LOC119160916"/>
<protein>
    <submittedName>
        <fullName evidence="2">Uncharacterized protein</fullName>
    </submittedName>
</protein>
<proteinExistence type="predicted"/>
<accession>A0A9J6DAD8</accession>
<dbReference type="AlphaFoldDB" id="A0A9J6DAD8"/>
<organism evidence="2 3">
    <name type="scientific">Rhipicephalus microplus</name>
    <name type="common">Cattle tick</name>
    <name type="synonym">Boophilus microplus</name>
    <dbReference type="NCBI Taxonomy" id="6941"/>
    <lineage>
        <taxon>Eukaryota</taxon>
        <taxon>Metazoa</taxon>
        <taxon>Ecdysozoa</taxon>
        <taxon>Arthropoda</taxon>
        <taxon>Chelicerata</taxon>
        <taxon>Arachnida</taxon>
        <taxon>Acari</taxon>
        <taxon>Parasitiformes</taxon>
        <taxon>Ixodida</taxon>
        <taxon>Ixodoidea</taxon>
        <taxon>Ixodidae</taxon>
        <taxon>Rhipicephalinae</taxon>
        <taxon>Rhipicephalus</taxon>
        <taxon>Boophilus</taxon>
    </lineage>
</organism>
<evidence type="ECO:0000256" key="1">
    <source>
        <dbReference type="SAM" id="MobiDB-lite"/>
    </source>
</evidence>
<reference evidence="2" key="2">
    <citation type="submission" date="2021-09" db="EMBL/GenBank/DDBJ databases">
        <authorList>
            <person name="Jia N."/>
            <person name="Wang J."/>
            <person name="Shi W."/>
            <person name="Du L."/>
            <person name="Sun Y."/>
            <person name="Zhan W."/>
            <person name="Jiang J."/>
            <person name="Wang Q."/>
            <person name="Zhang B."/>
            <person name="Ji P."/>
            <person name="Sakyi L.B."/>
            <person name="Cui X."/>
            <person name="Yuan T."/>
            <person name="Jiang B."/>
            <person name="Yang W."/>
            <person name="Lam T.T.-Y."/>
            <person name="Chang Q."/>
            <person name="Ding S."/>
            <person name="Wang X."/>
            <person name="Zhu J."/>
            <person name="Ruan X."/>
            <person name="Zhao L."/>
            <person name="Wei J."/>
            <person name="Que T."/>
            <person name="Du C."/>
            <person name="Cheng J."/>
            <person name="Dai P."/>
            <person name="Han X."/>
            <person name="Huang E."/>
            <person name="Gao Y."/>
            <person name="Liu J."/>
            <person name="Shao H."/>
            <person name="Ye R."/>
            <person name="Li L."/>
            <person name="Wei W."/>
            <person name="Wang X."/>
            <person name="Wang C."/>
            <person name="Huo Q."/>
            <person name="Li W."/>
            <person name="Guo W."/>
            <person name="Chen H."/>
            <person name="Chen S."/>
            <person name="Zhou L."/>
            <person name="Zhou L."/>
            <person name="Ni X."/>
            <person name="Tian J."/>
            <person name="Zhou Y."/>
            <person name="Sheng Y."/>
            <person name="Liu T."/>
            <person name="Pan Y."/>
            <person name="Xia L."/>
            <person name="Li J."/>
            <person name="Zhao F."/>
            <person name="Cao W."/>
        </authorList>
    </citation>
    <scope>NUCLEOTIDE SEQUENCE</scope>
    <source>
        <strain evidence="2">Rmic-2018</strain>
        <tissue evidence="2">Larvae</tissue>
    </source>
</reference>
<feature type="compositionally biased region" description="Acidic residues" evidence="1">
    <location>
        <begin position="42"/>
        <end position="55"/>
    </location>
</feature>
<reference evidence="2" key="1">
    <citation type="journal article" date="2020" name="Cell">
        <title>Large-Scale Comparative Analyses of Tick Genomes Elucidate Their Genetic Diversity and Vector Capacities.</title>
        <authorList>
            <consortium name="Tick Genome and Microbiome Consortium (TIGMIC)"/>
            <person name="Jia N."/>
            <person name="Wang J."/>
            <person name="Shi W."/>
            <person name="Du L."/>
            <person name="Sun Y."/>
            <person name="Zhan W."/>
            <person name="Jiang J.F."/>
            <person name="Wang Q."/>
            <person name="Zhang B."/>
            <person name="Ji P."/>
            <person name="Bell-Sakyi L."/>
            <person name="Cui X.M."/>
            <person name="Yuan T.T."/>
            <person name="Jiang B.G."/>
            <person name="Yang W.F."/>
            <person name="Lam T.T."/>
            <person name="Chang Q.C."/>
            <person name="Ding S.J."/>
            <person name="Wang X.J."/>
            <person name="Zhu J.G."/>
            <person name="Ruan X.D."/>
            <person name="Zhao L."/>
            <person name="Wei J.T."/>
            <person name="Ye R.Z."/>
            <person name="Que T.C."/>
            <person name="Du C.H."/>
            <person name="Zhou Y.H."/>
            <person name="Cheng J.X."/>
            <person name="Dai P.F."/>
            <person name="Guo W.B."/>
            <person name="Han X.H."/>
            <person name="Huang E.J."/>
            <person name="Li L.F."/>
            <person name="Wei W."/>
            <person name="Gao Y.C."/>
            <person name="Liu J.Z."/>
            <person name="Shao H.Z."/>
            <person name="Wang X."/>
            <person name="Wang C.C."/>
            <person name="Yang T.C."/>
            <person name="Huo Q.B."/>
            <person name="Li W."/>
            <person name="Chen H.Y."/>
            <person name="Chen S.E."/>
            <person name="Zhou L.G."/>
            <person name="Ni X.B."/>
            <person name="Tian J.H."/>
            <person name="Sheng Y."/>
            <person name="Liu T."/>
            <person name="Pan Y.S."/>
            <person name="Xia L.Y."/>
            <person name="Li J."/>
            <person name="Zhao F."/>
            <person name="Cao W.C."/>
        </authorList>
    </citation>
    <scope>NUCLEOTIDE SEQUENCE</scope>
    <source>
        <strain evidence="2">Rmic-2018</strain>
    </source>
</reference>
<sequence length="372" mass="41754">MSKILLRIQEVPMDTSSSDDEAAGQASVSTDINGILRTDTLSSEDEQLSMSDEDGSEQHDPGELPSEDDMCQLVHLSRSQNWWPVDYVACSIPPPMVRAGNVHVAHVFLLTKVSLQRFRARLAATTVVFFGHVAGKGSDPEGASPRFWHSHPFLNIVIVFDVYSVQDEHSKFPRPAATRLSPCARPPTSLTTTPLHLLLLQLRLLGFHHAIKIHLSKALKDKKKTMRTKRCAARRYAVPRFTPGCLRARNCTLCAAAGEWSHPKEVDTLQLRALTFRTHQINLHRRTLAITRPKHEDKLKRGRTLTFQGGSTNSRCTHRNQVLLSSSEPVLVSSFEDSSPDARKSSEIRRFREADTRDVDATIETKHAHRRA</sequence>
<keyword evidence="3" id="KW-1185">Reference proteome</keyword>
<comment type="caution">
    <text evidence="2">The sequence shown here is derived from an EMBL/GenBank/DDBJ whole genome shotgun (WGS) entry which is preliminary data.</text>
</comment>
<dbReference type="EMBL" id="JABSTU010000010">
    <property type="protein sequence ID" value="KAH8018930.1"/>
    <property type="molecule type" value="Genomic_DNA"/>
</dbReference>
<dbReference type="Proteomes" id="UP000821866">
    <property type="component" value="Chromosome 8"/>
</dbReference>
<evidence type="ECO:0000313" key="2">
    <source>
        <dbReference type="EMBL" id="KAH8018930.1"/>
    </source>
</evidence>
<feature type="region of interest" description="Disordered" evidence="1">
    <location>
        <begin position="10"/>
        <end position="67"/>
    </location>
</feature>
<name>A0A9J6DAD8_RHIMP</name>
<evidence type="ECO:0000313" key="3">
    <source>
        <dbReference type="Proteomes" id="UP000821866"/>
    </source>
</evidence>
<gene>
    <name evidence="2" type="ORF">HPB51_013996</name>
</gene>